<accession>A0A1E7TYA1</accession>
<evidence type="ECO:0000313" key="3">
    <source>
        <dbReference type="EMBL" id="MDP9925400.1"/>
    </source>
</evidence>
<dbReference type="GeneID" id="82271618"/>
<reference evidence="3" key="2">
    <citation type="submission" date="2023-07" db="EMBL/GenBank/DDBJ databases">
        <title>Sorghum-associated microbial communities from plants grown in Nebraska, USA.</title>
        <authorList>
            <person name="Schachtman D."/>
        </authorList>
    </citation>
    <scope>NUCLEOTIDE SEQUENCE</scope>
    <source>
        <strain evidence="3">DS2795</strain>
    </source>
</reference>
<evidence type="ECO:0000313" key="4">
    <source>
        <dbReference type="Proteomes" id="UP000217154"/>
    </source>
</evidence>
<dbReference type="InterPro" id="IPR003779">
    <property type="entry name" value="CMD-like"/>
</dbReference>
<organism evidence="2 4">
    <name type="scientific">Variovorax boronicumulans</name>
    <dbReference type="NCBI Taxonomy" id="436515"/>
    <lineage>
        <taxon>Bacteria</taxon>
        <taxon>Pseudomonadati</taxon>
        <taxon>Pseudomonadota</taxon>
        <taxon>Betaproteobacteria</taxon>
        <taxon>Burkholderiales</taxon>
        <taxon>Comamonadaceae</taxon>
        <taxon>Variovorax</taxon>
    </lineage>
</organism>
<proteinExistence type="predicted"/>
<dbReference type="Pfam" id="PF02627">
    <property type="entry name" value="CMD"/>
    <property type="match status" value="1"/>
</dbReference>
<dbReference type="NCBIfam" id="TIGR00778">
    <property type="entry name" value="ahpD_dom"/>
    <property type="match status" value="1"/>
</dbReference>
<dbReference type="EMBL" id="JAUSRR010000007">
    <property type="protein sequence ID" value="MDP9925400.1"/>
    <property type="molecule type" value="Genomic_DNA"/>
</dbReference>
<protein>
    <submittedName>
        <fullName evidence="3">AhpD family alkylhydroperoxidase</fullName>
    </submittedName>
    <submittedName>
        <fullName evidence="2">Carboxymuconolactone decarboxylase family protein</fullName>
    </submittedName>
</protein>
<reference evidence="2 4" key="1">
    <citation type="submission" date="2017-09" db="EMBL/GenBank/DDBJ databases">
        <title>The diverse metabolic capabilities of V. boronicumulans make it an excellent choice for continued studies on novel biodegradation.</title>
        <authorList>
            <person name="Sun S."/>
        </authorList>
    </citation>
    <scope>NUCLEOTIDE SEQUENCE [LARGE SCALE GENOMIC DNA]</scope>
    <source>
        <strain evidence="2 4">J1</strain>
    </source>
</reference>
<gene>
    <name evidence="2" type="ORF">CKY39_32310</name>
    <name evidence="3" type="ORF">J2W25_004443</name>
</gene>
<dbReference type="InterPro" id="IPR029032">
    <property type="entry name" value="AhpD-like"/>
</dbReference>
<evidence type="ECO:0000259" key="1">
    <source>
        <dbReference type="Pfam" id="PF02627"/>
    </source>
</evidence>
<evidence type="ECO:0000313" key="2">
    <source>
        <dbReference type="EMBL" id="ATA57392.1"/>
    </source>
</evidence>
<dbReference type="SUPFAM" id="SSF69118">
    <property type="entry name" value="AhpD-like"/>
    <property type="match status" value="1"/>
</dbReference>
<dbReference type="AlphaFoldDB" id="A0A1E7TYA1"/>
<dbReference type="Proteomes" id="UP001244295">
    <property type="component" value="Unassembled WGS sequence"/>
</dbReference>
<dbReference type="KEGG" id="vbo:CKY39_32310"/>
<dbReference type="PANTHER" id="PTHR34846">
    <property type="entry name" value="4-CARBOXYMUCONOLACTONE DECARBOXYLASE FAMILY PROTEIN (AFU_ORTHOLOGUE AFUA_6G11590)"/>
    <property type="match status" value="1"/>
</dbReference>
<dbReference type="Gene3D" id="1.20.1290.10">
    <property type="entry name" value="AhpD-like"/>
    <property type="match status" value="1"/>
</dbReference>
<name>A0A1E7TYA1_9BURK</name>
<dbReference type="PANTHER" id="PTHR34846:SF10">
    <property type="entry name" value="CYTOPLASMIC PROTEIN"/>
    <property type="match status" value="1"/>
</dbReference>
<feature type="domain" description="Carboxymuconolactone decarboxylase-like" evidence="1">
    <location>
        <begin position="26"/>
        <end position="97"/>
    </location>
</feature>
<dbReference type="EMBL" id="CP023284">
    <property type="protein sequence ID" value="ATA57392.1"/>
    <property type="molecule type" value="Genomic_DNA"/>
</dbReference>
<dbReference type="OrthoDB" id="9801997at2"/>
<dbReference type="GO" id="GO:0051920">
    <property type="term" value="F:peroxiredoxin activity"/>
    <property type="evidence" value="ECO:0007669"/>
    <property type="project" value="InterPro"/>
</dbReference>
<dbReference type="Proteomes" id="UP000217154">
    <property type="component" value="Chromosome"/>
</dbReference>
<dbReference type="STRING" id="436515.GCA_001752345_00279"/>
<sequence length="155" mass="17389">MSQAPALRLAWTKFAPKSFQAMIAVNGSFESSTLGKVLIDLVFARVSQINGCAYCLDMHVRDLRVQGEDWQRINSLATWREVSLFNERERAALDWAETLTRLADHHADRDAEFEALKAVFSDQEIVELSLAVAQINAWNRLGVGLRSQVVAKAMP</sequence>
<dbReference type="RefSeq" id="WP_062475252.1">
    <property type="nucleotide sequence ID" value="NZ_BKDH01000004.1"/>
</dbReference>
<dbReference type="InterPro" id="IPR004675">
    <property type="entry name" value="AhpD_core"/>
</dbReference>